<evidence type="ECO:0000256" key="1">
    <source>
        <dbReference type="SAM" id="MobiDB-lite"/>
    </source>
</evidence>
<protein>
    <submittedName>
        <fullName evidence="2">Uncharacterized protein</fullName>
    </submittedName>
</protein>
<feature type="non-terminal residue" evidence="2">
    <location>
        <position position="1"/>
    </location>
</feature>
<dbReference type="EMBL" id="BTRK01000003">
    <property type="protein sequence ID" value="GMR39974.1"/>
    <property type="molecule type" value="Genomic_DNA"/>
</dbReference>
<accession>A0AAN4ZIF2</accession>
<keyword evidence="3" id="KW-1185">Reference proteome</keyword>
<dbReference type="AlphaFoldDB" id="A0AAN4ZIF2"/>
<proteinExistence type="predicted"/>
<gene>
    <name evidence="2" type="ORF">PMAYCL1PPCAC_10170</name>
</gene>
<name>A0AAN4ZIF2_9BILA</name>
<evidence type="ECO:0000313" key="2">
    <source>
        <dbReference type="EMBL" id="GMR39974.1"/>
    </source>
</evidence>
<reference evidence="3" key="1">
    <citation type="submission" date="2022-10" db="EMBL/GenBank/DDBJ databases">
        <title>Genome assembly of Pristionchus species.</title>
        <authorList>
            <person name="Yoshida K."/>
            <person name="Sommer R.J."/>
        </authorList>
    </citation>
    <scope>NUCLEOTIDE SEQUENCE [LARGE SCALE GENOMIC DNA]</scope>
    <source>
        <strain evidence="3">RS5460</strain>
    </source>
</reference>
<comment type="caution">
    <text evidence="2">The sequence shown here is derived from an EMBL/GenBank/DDBJ whole genome shotgun (WGS) entry which is preliminary data.</text>
</comment>
<sequence>RRLSLTLSIIHPPPEDGRPSAHFENVFFRHARQHLPRLPDGIVRKPGTEVAARATSPPECSHCAGRAGGAP</sequence>
<evidence type="ECO:0000313" key="3">
    <source>
        <dbReference type="Proteomes" id="UP001328107"/>
    </source>
</evidence>
<organism evidence="2 3">
    <name type="scientific">Pristionchus mayeri</name>
    <dbReference type="NCBI Taxonomy" id="1317129"/>
    <lineage>
        <taxon>Eukaryota</taxon>
        <taxon>Metazoa</taxon>
        <taxon>Ecdysozoa</taxon>
        <taxon>Nematoda</taxon>
        <taxon>Chromadorea</taxon>
        <taxon>Rhabditida</taxon>
        <taxon>Rhabditina</taxon>
        <taxon>Diplogasteromorpha</taxon>
        <taxon>Diplogasteroidea</taxon>
        <taxon>Neodiplogasteridae</taxon>
        <taxon>Pristionchus</taxon>
    </lineage>
</organism>
<feature type="region of interest" description="Disordered" evidence="1">
    <location>
        <begin position="50"/>
        <end position="71"/>
    </location>
</feature>
<feature type="non-terminal residue" evidence="2">
    <location>
        <position position="71"/>
    </location>
</feature>
<dbReference type="Proteomes" id="UP001328107">
    <property type="component" value="Unassembled WGS sequence"/>
</dbReference>